<accession>F6FPG6</accession>
<sequence length="467" mass="48665">MSHTQATTASPGTPPSTRNPFTRAVRPLNTLVERFIPSALVFAILLTVVVAILALTLTDAGPVDVLVGWGDGLAGLLAFMTQMALILLLGHMLANTRPVRRLLAALGSVPRTPVQAYVFVFVVAAVASLLQWGLGLVVGGLMAREVAAQARARGMQVHFPLLVASGFSGFVVWHMGYAGSGPLTAATEGSFIAEQLGHVVPVAETTFAPWNLTAAAVTVVVVGAALALVAPRRGDRVVELTVDARDAGVEVDDRVETPADRLDASRWITTLVGLALAAYLVVHFVRGGGPTLDIVNWTFLALILLLVRSPFEITALVKDAASNVGDILLQFPLYAGILGMMTATGLVTVLSEWVVSVSTPGSFGVLALLSAGLVNFFVPSGGGQFAVQAPIMLEAARDLGVDPAVAIMAIAYGDQWTNMIQPFWALPLLAIAGLKVRDILGYTTITLLASGIVFAATLAIVGPGGPS</sequence>
<gene>
    <name evidence="3" type="ordered locus">Isova_0895</name>
</gene>
<feature type="compositionally biased region" description="Low complexity" evidence="1">
    <location>
        <begin position="1"/>
        <end position="11"/>
    </location>
</feature>
<name>F6FPG6_ISOV2</name>
<dbReference type="AlphaFoldDB" id="F6FPG6"/>
<organism evidence="4">
    <name type="scientific">Isoptericola variabilis (strain 225)</name>
    <dbReference type="NCBI Taxonomy" id="743718"/>
    <lineage>
        <taxon>Bacteria</taxon>
        <taxon>Bacillati</taxon>
        <taxon>Actinomycetota</taxon>
        <taxon>Actinomycetes</taxon>
        <taxon>Micrococcales</taxon>
        <taxon>Promicromonosporaceae</taxon>
        <taxon>Isoptericola</taxon>
    </lineage>
</organism>
<feature type="transmembrane region" description="Helical" evidence="2">
    <location>
        <begin position="361"/>
        <end position="378"/>
    </location>
</feature>
<dbReference type="InterPro" id="IPR006160">
    <property type="entry name" value="SCFA_transpt_AtoE"/>
</dbReference>
<keyword evidence="2" id="KW-0812">Transmembrane</keyword>
<dbReference type="GO" id="GO:0005886">
    <property type="term" value="C:plasma membrane"/>
    <property type="evidence" value="ECO:0007669"/>
    <property type="project" value="TreeGrafter"/>
</dbReference>
<feature type="transmembrane region" description="Helical" evidence="2">
    <location>
        <begin position="294"/>
        <end position="311"/>
    </location>
</feature>
<proteinExistence type="predicted"/>
<dbReference type="eggNOG" id="COG2031">
    <property type="taxonomic scope" value="Bacteria"/>
</dbReference>
<dbReference type="Pfam" id="PF02667">
    <property type="entry name" value="SCFA_trans"/>
    <property type="match status" value="1"/>
</dbReference>
<feature type="region of interest" description="Disordered" evidence="1">
    <location>
        <begin position="1"/>
        <end position="21"/>
    </location>
</feature>
<dbReference type="PANTHER" id="PTHR41983:SF2">
    <property type="entry name" value="SHORT-CHAIN FATTY ACID TRANSPORTER-RELATED"/>
    <property type="match status" value="1"/>
</dbReference>
<feature type="transmembrane region" description="Helical" evidence="2">
    <location>
        <begin position="439"/>
        <end position="461"/>
    </location>
</feature>
<dbReference type="RefSeq" id="WP_013838071.1">
    <property type="nucleotide sequence ID" value="NC_015588.1"/>
</dbReference>
<feature type="transmembrane region" description="Helical" evidence="2">
    <location>
        <begin position="210"/>
        <end position="230"/>
    </location>
</feature>
<dbReference type="EMBL" id="CP002810">
    <property type="protein sequence ID" value="AEG43679.1"/>
    <property type="molecule type" value="Genomic_DNA"/>
</dbReference>
<feature type="transmembrane region" description="Helical" evidence="2">
    <location>
        <begin position="114"/>
        <end position="138"/>
    </location>
</feature>
<reference evidence="3 4" key="1">
    <citation type="submission" date="2011-05" db="EMBL/GenBank/DDBJ databases">
        <title>Complete sequence of Isoptericola variabilis 225.</title>
        <authorList>
            <consortium name="US DOE Joint Genome Institute"/>
            <person name="Lucas S."/>
            <person name="Han J."/>
            <person name="Lapidus A."/>
            <person name="Cheng J.-F."/>
            <person name="Goodwin L."/>
            <person name="Pitluck S."/>
            <person name="Peters L."/>
            <person name="Mikhailova N."/>
            <person name="Zeytun A."/>
            <person name="Han C."/>
            <person name="Tapia R."/>
            <person name="Land M."/>
            <person name="Hauser L."/>
            <person name="Kyrpides N."/>
            <person name="Ivanova N."/>
            <person name="Pagani I."/>
            <person name="Siebers A."/>
            <person name="Allgaier M."/>
            <person name="Thelen M."/>
            <person name="Hugenholtz P."/>
            <person name="Gladden J."/>
            <person name="Woyke T."/>
        </authorList>
    </citation>
    <scope>NUCLEOTIDE SEQUENCE [LARGE SCALE GENOMIC DNA]</scope>
    <source>
        <strain evidence="4">225</strain>
    </source>
</reference>
<dbReference type="PANTHER" id="PTHR41983">
    <property type="entry name" value="SHORT-CHAIN FATTY ACID TRANSPORTER-RELATED"/>
    <property type="match status" value="1"/>
</dbReference>
<feature type="transmembrane region" description="Helical" evidence="2">
    <location>
        <begin position="331"/>
        <end position="355"/>
    </location>
</feature>
<protein>
    <submittedName>
        <fullName evidence="3">Short chain fatty acid transporter</fullName>
    </submittedName>
</protein>
<dbReference type="Proteomes" id="UP000009236">
    <property type="component" value="Chromosome"/>
</dbReference>
<dbReference type="STRING" id="743718.Isova_0895"/>
<dbReference type="HOGENOM" id="CLU_037744_0_0_11"/>
<feature type="transmembrane region" description="Helical" evidence="2">
    <location>
        <begin position="69"/>
        <end position="94"/>
    </location>
</feature>
<feature type="transmembrane region" description="Helical" evidence="2">
    <location>
        <begin position="264"/>
        <end position="282"/>
    </location>
</feature>
<feature type="transmembrane region" description="Helical" evidence="2">
    <location>
        <begin position="35"/>
        <end position="57"/>
    </location>
</feature>
<evidence type="ECO:0000313" key="4">
    <source>
        <dbReference type="Proteomes" id="UP000009236"/>
    </source>
</evidence>
<evidence type="ECO:0000256" key="2">
    <source>
        <dbReference type="SAM" id="Phobius"/>
    </source>
</evidence>
<dbReference type="KEGG" id="iva:Isova_0895"/>
<keyword evidence="4" id="KW-1185">Reference proteome</keyword>
<evidence type="ECO:0000313" key="3">
    <source>
        <dbReference type="EMBL" id="AEG43679.1"/>
    </source>
</evidence>
<keyword evidence="2" id="KW-1133">Transmembrane helix</keyword>
<evidence type="ECO:0000256" key="1">
    <source>
        <dbReference type="SAM" id="MobiDB-lite"/>
    </source>
</evidence>
<keyword evidence="2" id="KW-0472">Membrane</keyword>